<dbReference type="FunFam" id="3.90.550.10:FF:000195">
    <property type="entry name" value="Polypeptide N-acetylgalactosaminyltransferase like 6"/>
    <property type="match status" value="1"/>
</dbReference>
<evidence type="ECO:0000256" key="6">
    <source>
        <dbReference type="ARBA" id="ARBA00022676"/>
    </source>
</evidence>
<dbReference type="InterPro" id="IPR045885">
    <property type="entry name" value="GalNAc-T"/>
</dbReference>
<organism evidence="20 21">
    <name type="scientific">Hippocampus comes</name>
    <name type="common">Tiger tail seahorse</name>
    <dbReference type="NCBI Taxonomy" id="109280"/>
    <lineage>
        <taxon>Eukaryota</taxon>
        <taxon>Metazoa</taxon>
        <taxon>Chordata</taxon>
        <taxon>Craniata</taxon>
        <taxon>Vertebrata</taxon>
        <taxon>Euteleostomi</taxon>
        <taxon>Actinopterygii</taxon>
        <taxon>Neopterygii</taxon>
        <taxon>Teleostei</taxon>
        <taxon>Neoteleostei</taxon>
        <taxon>Acanthomorphata</taxon>
        <taxon>Syngnathiaria</taxon>
        <taxon>Syngnathiformes</taxon>
        <taxon>Syngnathoidei</taxon>
        <taxon>Syngnathidae</taxon>
        <taxon>Hippocampus</taxon>
    </lineage>
</organism>
<evidence type="ECO:0000313" key="20">
    <source>
        <dbReference type="Ensembl" id="ENSHCOP00000016163.1"/>
    </source>
</evidence>
<dbReference type="InterPro" id="IPR029044">
    <property type="entry name" value="Nucleotide-diphossugar_trans"/>
</dbReference>
<dbReference type="InterPro" id="IPR001173">
    <property type="entry name" value="Glyco_trans_2-like"/>
</dbReference>
<evidence type="ECO:0000256" key="11">
    <source>
        <dbReference type="ARBA" id="ARBA00022968"/>
    </source>
</evidence>
<comment type="pathway">
    <text evidence="3 18">Protein modification; protein glycosylation.</text>
</comment>
<protein>
    <recommendedName>
        <fullName evidence="5 18">Polypeptide N-acetylgalactosaminyltransferase</fullName>
        <ecNumber evidence="18">2.4.1.-</ecNumber>
    </recommendedName>
    <alternativeName>
        <fullName evidence="18">Protein-UDP acetylgalactosaminyltransferase</fullName>
    </alternativeName>
</protein>
<evidence type="ECO:0000256" key="4">
    <source>
        <dbReference type="ARBA" id="ARBA00005680"/>
    </source>
</evidence>
<keyword evidence="11" id="KW-0735">Signal-anchor</keyword>
<evidence type="ECO:0000256" key="18">
    <source>
        <dbReference type="RuleBase" id="RU361242"/>
    </source>
</evidence>
<evidence type="ECO:0000256" key="1">
    <source>
        <dbReference type="ARBA" id="ARBA00001936"/>
    </source>
</evidence>
<keyword evidence="6 18" id="KW-0328">Glycosyltransferase</keyword>
<comment type="similarity">
    <text evidence="4 18">Belongs to the glycosyltransferase 2 family. GalNAc-T subfamily.</text>
</comment>
<dbReference type="UniPathway" id="UPA00378"/>
<dbReference type="OrthoDB" id="8713518at2759"/>
<keyword evidence="10 18" id="KW-0430">Lectin</keyword>
<reference evidence="20" key="2">
    <citation type="submission" date="2025-09" db="UniProtKB">
        <authorList>
            <consortium name="Ensembl"/>
        </authorList>
    </citation>
    <scope>IDENTIFICATION</scope>
</reference>
<comment type="cofactor">
    <cofactor evidence="1 18">
        <name>Mn(2+)</name>
        <dbReference type="ChEBI" id="CHEBI:29035"/>
    </cofactor>
</comment>
<dbReference type="GeneTree" id="ENSGT00940000156014"/>
<dbReference type="SUPFAM" id="SSF50370">
    <property type="entry name" value="Ricin B-like lectins"/>
    <property type="match status" value="1"/>
</dbReference>
<name>A0A3Q2YFH4_HIPCM</name>
<keyword evidence="15 18" id="KW-1015">Disulfide bond</keyword>
<evidence type="ECO:0000256" key="13">
    <source>
        <dbReference type="ARBA" id="ARBA00023034"/>
    </source>
</evidence>
<dbReference type="Pfam" id="PF00535">
    <property type="entry name" value="Glycos_transf_2"/>
    <property type="match status" value="1"/>
</dbReference>
<dbReference type="Ensembl" id="ENSHCOT00000028355.1">
    <property type="protein sequence ID" value="ENSHCOP00000016163.1"/>
    <property type="gene ID" value="ENSHCOG00000019876.1"/>
</dbReference>
<evidence type="ECO:0000256" key="12">
    <source>
        <dbReference type="ARBA" id="ARBA00022989"/>
    </source>
</evidence>
<dbReference type="SMART" id="SM00458">
    <property type="entry name" value="RICIN"/>
    <property type="match status" value="1"/>
</dbReference>
<dbReference type="EC" id="2.4.1.-" evidence="18"/>
<keyword evidence="14" id="KW-0472">Membrane</keyword>
<dbReference type="FunFam" id="2.80.10.50:FF:000017">
    <property type="entry name" value="Polypeptide N-acetylgalactosaminyltransferase"/>
    <property type="match status" value="1"/>
</dbReference>
<proteinExistence type="inferred from homology"/>
<evidence type="ECO:0000256" key="9">
    <source>
        <dbReference type="ARBA" id="ARBA00022723"/>
    </source>
</evidence>
<dbReference type="AlphaFoldDB" id="A0A3Q2YFH4"/>
<keyword evidence="13 18" id="KW-0333">Golgi apparatus</keyword>
<keyword evidence="8" id="KW-0812">Transmembrane</keyword>
<accession>A0A3Q2YFH4</accession>
<reference evidence="20" key="1">
    <citation type="submission" date="2025-08" db="UniProtKB">
        <authorList>
            <consortium name="Ensembl"/>
        </authorList>
    </citation>
    <scope>IDENTIFICATION</scope>
</reference>
<keyword evidence="16" id="KW-0325">Glycoprotein</keyword>
<keyword evidence="7 18" id="KW-0808">Transferase</keyword>
<evidence type="ECO:0000256" key="7">
    <source>
        <dbReference type="ARBA" id="ARBA00022679"/>
    </source>
</evidence>
<evidence type="ECO:0000256" key="17">
    <source>
        <dbReference type="ARBA" id="ARBA00023211"/>
    </source>
</evidence>
<sequence>MASKGRKWKFLLLLNVLGLAAIFILLTNTKWLQNGLLLPSKAPVLPDPRTVEETTQMETLTEPELEKTTMALEITNESVQDTLKERLSYLEDIVFKHLSGLSKRLGLVEGFGAPGSDGRPITLSSKDQAEAQTLKIKYGYDPIMSDRISLDRTIPDFRPSKCKEYTYPSDLPQIGLIFIFVNEALSVILRSIHSAVNHTPAHLLKEIILVDDCSDDEQLKGPLEEYVNKRYPGLVKIVRNQKREGLIRSRIEGWKVATAEVTGIFDAHMEFTPFWAEPVLARIKEDRTRIILPSIDNINHDTFQLVSYGQPAHGYDWQLWCKYINPSINWKALKDDSAPIRSPAMIGCSFVVNRVYFGELGLFDPDMEVYGGENVELGIRVWLCGGSMEMLPCSRVAHITRFKKPYLEQSLGVLMRRNGIRVAEVWLDEYKRNFYMAWNIPMQGHGIDYGNITERVELRKRLQCKNFKWYLDNVYPEMKTHESTILYGTMYNWKVDKLCLDQGEKVDHAAIMFPCHGYSPQLVRYTKDSQIFLGQLSNSYIDTRCLVDILPNDAPQLLDCNTVSNIRQTKWIFSQGNSVQNLATKRCMEVTPIPTNPFYKVVMQRCSGQKWNLTIPAVRV</sequence>
<evidence type="ECO:0000256" key="3">
    <source>
        <dbReference type="ARBA" id="ARBA00004922"/>
    </source>
</evidence>
<evidence type="ECO:0000256" key="10">
    <source>
        <dbReference type="ARBA" id="ARBA00022734"/>
    </source>
</evidence>
<evidence type="ECO:0000259" key="19">
    <source>
        <dbReference type="SMART" id="SM00458"/>
    </source>
</evidence>
<dbReference type="InterPro" id="IPR000772">
    <property type="entry name" value="Ricin_B_lectin"/>
</dbReference>
<evidence type="ECO:0000256" key="8">
    <source>
        <dbReference type="ARBA" id="ARBA00022692"/>
    </source>
</evidence>
<dbReference type="Gene3D" id="2.80.10.50">
    <property type="match status" value="1"/>
</dbReference>
<dbReference type="GO" id="GO:0004653">
    <property type="term" value="F:polypeptide N-acetylgalactosaminyltransferase activity"/>
    <property type="evidence" value="ECO:0007669"/>
    <property type="project" value="TreeGrafter"/>
</dbReference>
<comment type="subcellular location">
    <subcellularLocation>
        <location evidence="2 18">Golgi apparatus membrane</location>
        <topology evidence="2 18">Single-pass type II membrane protein</topology>
    </subcellularLocation>
</comment>
<keyword evidence="9" id="KW-0479">Metal-binding</keyword>
<dbReference type="GO" id="GO:0000139">
    <property type="term" value="C:Golgi membrane"/>
    <property type="evidence" value="ECO:0007669"/>
    <property type="project" value="UniProtKB-SubCell"/>
</dbReference>
<dbReference type="SUPFAM" id="SSF53448">
    <property type="entry name" value="Nucleotide-diphospho-sugar transferases"/>
    <property type="match status" value="1"/>
</dbReference>
<dbReference type="GO" id="GO:0006493">
    <property type="term" value="P:protein O-linked glycosylation"/>
    <property type="evidence" value="ECO:0007669"/>
    <property type="project" value="TreeGrafter"/>
</dbReference>
<dbReference type="GO" id="GO:0030246">
    <property type="term" value="F:carbohydrate binding"/>
    <property type="evidence" value="ECO:0007669"/>
    <property type="project" value="UniProtKB-KW"/>
</dbReference>
<keyword evidence="12" id="KW-1133">Transmembrane helix</keyword>
<keyword evidence="21" id="KW-1185">Reference proteome</keyword>
<evidence type="ECO:0000313" key="21">
    <source>
        <dbReference type="Proteomes" id="UP000264820"/>
    </source>
</evidence>
<evidence type="ECO:0000256" key="15">
    <source>
        <dbReference type="ARBA" id="ARBA00023157"/>
    </source>
</evidence>
<dbReference type="InterPro" id="IPR035992">
    <property type="entry name" value="Ricin_B-like_lectins"/>
</dbReference>
<dbReference type="Pfam" id="PF00652">
    <property type="entry name" value="Ricin_B_lectin"/>
    <property type="match status" value="1"/>
</dbReference>
<dbReference type="STRING" id="109280.ENSHCOP00000016163"/>
<dbReference type="RefSeq" id="XP_019717128.1">
    <property type="nucleotide sequence ID" value="XM_019861569.1"/>
</dbReference>
<dbReference type="KEGG" id="hcq:109510895"/>
<dbReference type="Gene3D" id="3.90.550.10">
    <property type="entry name" value="Spore Coat Polysaccharide Biosynthesis Protein SpsA, Chain A"/>
    <property type="match status" value="1"/>
</dbReference>
<feature type="domain" description="Ricin B lectin" evidence="19">
    <location>
        <begin position="487"/>
        <end position="614"/>
    </location>
</feature>
<dbReference type="PANTHER" id="PTHR11675">
    <property type="entry name" value="N-ACETYLGALACTOSAMINYLTRANSFERASE"/>
    <property type="match status" value="1"/>
</dbReference>
<evidence type="ECO:0000256" key="2">
    <source>
        <dbReference type="ARBA" id="ARBA00004323"/>
    </source>
</evidence>
<dbReference type="GeneID" id="109510895"/>
<dbReference type="GO" id="GO:0046872">
    <property type="term" value="F:metal ion binding"/>
    <property type="evidence" value="ECO:0007669"/>
    <property type="project" value="UniProtKB-KW"/>
</dbReference>
<evidence type="ECO:0000256" key="5">
    <source>
        <dbReference type="ARBA" id="ARBA00012644"/>
    </source>
</evidence>
<dbReference type="PANTHER" id="PTHR11675:SF38">
    <property type="entry name" value="POLYPEPTIDE N-ACETYLGALACTOSAMINYLTRANSFERASE 17"/>
    <property type="match status" value="1"/>
</dbReference>
<dbReference type="CDD" id="cd23438">
    <property type="entry name" value="beta-trefoil_Ricin_GALNT8-like"/>
    <property type="match status" value="1"/>
</dbReference>
<evidence type="ECO:0000256" key="16">
    <source>
        <dbReference type="ARBA" id="ARBA00023180"/>
    </source>
</evidence>
<keyword evidence="17 18" id="KW-0464">Manganese</keyword>
<dbReference type="Proteomes" id="UP000264820">
    <property type="component" value="Unplaced"/>
</dbReference>
<dbReference type="CDD" id="cd02510">
    <property type="entry name" value="pp-GalNAc-T"/>
    <property type="match status" value="1"/>
</dbReference>
<evidence type="ECO:0000256" key="14">
    <source>
        <dbReference type="ARBA" id="ARBA00023136"/>
    </source>
</evidence>